<dbReference type="InterPro" id="IPR036317">
    <property type="entry name" value="Cullin_homology_sf"/>
</dbReference>
<dbReference type="GO" id="GO:0031625">
    <property type="term" value="F:ubiquitin protein ligase binding"/>
    <property type="evidence" value="ECO:0007669"/>
    <property type="project" value="InterPro"/>
</dbReference>
<dbReference type="PROSITE" id="PS50069">
    <property type="entry name" value="CULLIN_2"/>
    <property type="match status" value="1"/>
</dbReference>
<evidence type="ECO:0000256" key="3">
    <source>
        <dbReference type="ARBA" id="ARBA00022786"/>
    </source>
</evidence>
<dbReference type="FunFam" id="1.10.10.10:FF:000014">
    <property type="entry name" value="Cullin 1"/>
    <property type="match status" value="1"/>
</dbReference>
<comment type="caution">
    <text evidence="8">The sequence shown here is derived from an EMBL/GenBank/DDBJ whole genome shotgun (WGS) entry which is preliminary data.</text>
</comment>
<organism evidence="8 9">
    <name type="scientific">Bursaphelenchus okinawaensis</name>
    <dbReference type="NCBI Taxonomy" id="465554"/>
    <lineage>
        <taxon>Eukaryota</taxon>
        <taxon>Metazoa</taxon>
        <taxon>Ecdysozoa</taxon>
        <taxon>Nematoda</taxon>
        <taxon>Chromadorea</taxon>
        <taxon>Rhabditida</taxon>
        <taxon>Tylenchina</taxon>
        <taxon>Tylenchomorpha</taxon>
        <taxon>Aphelenchoidea</taxon>
        <taxon>Aphelenchoididae</taxon>
        <taxon>Bursaphelenchus</taxon>
    </lineage>
</organism>
<dbReference type="Gene3D" id="1.10.10.10">
    <property type="entry name" value="Winged helix-like DNA-binding domain superfamily/Winged helix DNA-binding domain"/>
    <property type="match status" value="1"/>
</dbReference>
<protein>
    <recommendedName>
        <fullName evidence="7">Cullin family profile domain-containing protein</fullName>
    </recommendedName>
</protein>
<dbReference type="SUPFAM" id="SSF75632">
    <property type="entry name" value="Cullin homology domain"/>
    <property type="match status" value="1"/>
</dbReference>
<dbReference type="SMART" id="SM00182">
    <property type="entry name" value="CULLIN"/>
    <property type="match status" value="1"/>
</dbReference>
<dbReference type="Gene3D" id="3.30.230.130">
    <property type="entry name" value="Cullin, Chain C, Domain 2"/>
    <property type="match status" value="1"/>
</dbReference>
<dbReference type="InterPro" id="IPR001373">
    <property type="entry name" value="Cullin_N"/>
</dbReference>
<evidence type="ECO:0000313" key="8">
    <source>
        <dbReference type="EMBL" id="CAD5216200.1"/>
    </source>
</evidence>
<evidence type="ECO:0000256" key="1">
    <source>
        <dbReference type="ARBA" id="ARBA00006019"/>
    </source>
</evidence>
<dbReference type="EMBL" id="CAJFDH010000003">
    <property type="protein sequence ID" value="CAD5216200.1"/>
    <property type="molecule type" value="Genomic_DNA"/>
</dbReference>
<dbReference type="InterPro" id="IPR036390">
    <property type="entry name" value="WH_DNA-bd_sf"/>
</dbReference>
<dbReference type="Pfam" id="PF26557">
    <property type="entry name" value="Cullin_AB"/>
    <property type="match status" value="1"/>
</dbReference>
<dbReference type="GO" id="GO:0006511">
    <property type="term" value="P:ubiquitin-dependent protein catabolic process"/>
    <property type="evidence" value="ECO:0007669"/>
    <property type="project" value="InterPro"/>
</dbReference>
<evidence type="ECO:0000313" key="9">
    <source>
        <dbReference type="Proteomes" id="UP000614601"/>
    </source>
</evidence>
<sequence length="805" mass="94502">MICCFQLIGKLMEVDQDIVPCSNMTKKDHIESVANSYTTMAHKKIVHFDEYWGRLQLVVSNVMETRPLDQTAWNNSFFDIYELCVGQYSIDLYGKLIDFFKNRVQAISQDLSGLKGLDLLHAYSTYWYRYDLGAGYVNQLCRYLNRTMLKDTNVRTFKRKFAELEEDMEGNNFQIQNTARRLWRKELILPLKDRLYEVIWSVFIQTRDVSYVTYPTLDVIKVLDSYISVCFASDHERRTMLASFDPNLCVRPNYPSPPQLNFYVEIFEDRFLQDNRAYFREMLATKLVHYNMYDYMTKIIKILENEDILASNMLFIQTVKKLLVLLRKIFILEQLPRFDEVVPEYVKLEKKAELRLTYILLDYFPDAAQILVNEYEKQVAASLENHLGGLFLNPSVFTEAACAKHAFYTKFNKEVFSDAVYIQHALRRAIESVVNKEREGEKFYAAKMLSRHMDLLLKRSSKHKAIDIDTKLDEAVTIFRYIRDKDTFHKIFQRMFAIRLLNKLSVSMELEQMMIEKLRDTCGHEYAGKLSRMYQDCQKSRQLNLTYHEDTEFHCDPYNRENEFTVIQTCAWPVICSNEDPALKNINIPQSLKAYAESIEKFYEKQHAGRILKFAYHVSTADVVIRLGSKRCTVTMTVPQAMILLEFETRDVMTIKELIEVTQISFEYVCSSLKALIDFKVLKVKEKQGCYTEETPVHLNSGFEALRARVHLQPPTIVSKANENNPMPSNRETQQDRKVAVECAIVRAMKTRKAMKHQDLVDWVVTSIADRFVPDRPFLKQCIEGLIEKHYLQRTDNVDEYEYLP</sequence>
<dbReference type="SUPFAM" id="SSF46785">
    <property type="entry name" value="Winged helix' DNA-binding domain"/>
    <property type="match status" value="1"/>
</dbReference>
<keyword evidence="3" id="KW-0833">Ubl conjugation pathway</keyword>
<keyword evidence="4" id="KW-0832">Ubl conjugation</keyword>
<evidence type="ECO:0000259" key="7">
    <source>
        <dbReference type="PROSITE" id="PS50069"/>
    </source>
</evidence>
<dbReference type="InterPro" id="IPR019559">
    <property type="entry name" value="Cullin_neddylation_domain"/>
</dbReference>
<comment type="similarity">
    <text evidence="1 5 6">Belongs to the cullin family.</text>
</comment>
<keyword evidence="9" id="KW-1185">Reference proteome</keyword>
<name>A0A811KKC2_9BILA</name>
<dbReference type="InterPro" id="IPR016159">
    <property type="entry name" value="Cullin_repeat-like_dom_sf"/>
</dbReference>
<evidence type="ECO:0000256" key="5">
    <source>
        <dbReference type="PROSITE-ProRule" id="PRU00330"/>
    </source>
</evidence>
<dbReference type="PANTHER" id="PTHR11932">
    <property type="entry name" value="CULLIN"/>
    <property type="match status" value="1"/>
</dbReference>
<dbReference type="SUPFAM" id="SSF74788">
    <property type="entry name" value="Cullin repeat-like"/>
    <property type="match status" value="1"/>
</dbReference>
<dbReference type="SMART" id="SM00884">
    <property type="entry name" value="Cullin_Nedd8"/>
    <property type="match status" value="1"/>
</dbReference>
<accession>A0A811KKC2</accession>
<gene>
    <name evidence="8" type="ORF">BOKJ2_LOCUS6474</name>
</gene>
<dbReference type="Proteomes" id="UP000614601">
    <property type="component" value="Unassembled WGS sequence"/>
</dbReference>
<dbReference type="Proteomes" id="UP000783686">
    <property type="component" value="Unassembled WGS sequence"/>
</dbReference>
<dbReference type="InterPro" id="IPR016158">
    <property type="entry name" value="Cullin_homology"/>
</dbReference>
<dbReference type="InterPro" id="IPR045093">
    <property type="entry name" value="Cullin"/>
</dbReference>
<dbReference type="InterPro" id="IPR036388">
    <property type="entry name" value="WH-like_DNA-bd_sf"/>
</dbReference>
<evidence type="ECO:0000256" key="6">
    <source>
        <dbReference type="RuleBase" id="RU003829"/>
    </source>
</evidence>
<keyword evidence="2" id="KW-1017">Isopeptide bond</keyword>
<evidence type="ECO:0000256" key="4">
    <source>
        <dbReference type="ARBA" id="ARBA00022843"/>
    </source>
</evidence>
<reference evidence="8" key="1">
    <citation type="submission" date="2020-09" db="EMBL/GenBank/DDBJ databases">
        <authorList>
            <person name="Kikuchi T."/>
        </authorList>
    </citation>
    <scope>NUCLEOTIDE SEQUENCE</scope>
    <source>
        <strain evidence="8">SH1</strain>
    </source>
</reference>
<proteinExistence type="inferred from homology"/>
<evidence type="ECO:0000256" key="2">
    <source>
        <dbReference type="ARBA" id="ARBA00022499"/>
    </source>
</evidence>
<dbReference type="EMBL" id="CAJFCW020000003">
    <property type="protein sequence ID" value="CAG9105472.1"/>
    <property type="molecule type" value="Genomic_DNA"/>
</dbReference>
<dbReference type="Gene3D" id="1.20.1310.10">
    <property type="entry name" value="Cullin Repeats"/>
    <property type="match status" value="3"/>
</dbReference>
<dbReference type="Pfam" id="PF00888">
    <property type="entry name" value="Cullin"/>
    <property type="match status" value="1"/>
</dbReference>
<dbReference type="InterPro" id="IPR059120">
    <property type="entry name" value="Cullin-like_AB"/>
</dbReference>
<dbReference type="OrthoDB" id="27073at2759"/>
<feature type="domain" description="Cullin family profile" evidence="7">
    <location>
        <begin position="444"/>
        <end position="677"/>
    </location>
</feature>
<dbReference type="Pfam" id="PF10557">
    <property type="entry name" value="Cullin_Nedd8"/>
    <property type="match status" value="1"/>
</dbReference>
<dbReference type="AlphaFoldDB" id="A0A811KKC2"/>